<dbReference type="CDD" id="cd04301">
    <property type="entry name" value="NAT_SF"/>
    <property type="match status" value="1"/>
</dbReference>
<evidence type="ECO:0000256" key="2">
    <source>
        <dbReference type="ARBA" id="ARBA00023315"/>
    </source>
</evidence>
<dbReference type="RefSeq" id="WP_203955243.1">
    <property type="nucleotide sequence ID" value="NZ_BOOO01000024.1"/>
</dbReference>
<keyword evidence="2" id="KW-0012">Acyltransferase</keyword>
<reference evidence="4 5" key="1">
    <citation type="submission" date="2021-01" db="EMBL/GenBank/DDBJ databases">
        <title>Whole genome shotgun sequence of Planotetraspora mira NBRC 15435.</title>
        <authorList>
            <person name="Komaki H."/>
            <person name="Tamura T."/>
        </authorList>
    </citation>
    <scope>NUCLEOTIDE SEQUENCE [LARGE SCALE GENOMIC DNA]</scope>
    <source>
        <strain evidence="4 5">NBRC 15435</strain>
    </source>
</reference>
<dbReference type="SUPFAM" id="SSF55729">
    <property type="entry name" value="Acyl-CoA N-acyltransferases (Nat)"/>
    <property type="match status" value="1"/>
</dbReference>
<dbReference type="PANTHER" id="PTHR43877">
    <property type="entry name" value="AMINOALKYLPHOSPHONATE N-ACETYLTRANSFERASE-RELATED-RELATED"/>
    <property type="match status" value="1"/>
</dbReference>
<dbReference type="Gene3D" id="3.40.630.30">
    <property type="match status" value="1"/>
</dbReference>
<sequence length="192" mass="20991">MHFRTGTKDDAERIAVLHTESWKTAYAGIMPAAYLNGSLLEERRAMWITRLASSASEPAGEGSASLVVAVEDTALQGFVYLLLQPDGRILLDNLHVLPTRKRSGIGRQLMRHAFTWAAAHHPGKAVYLEVLRDNAPAVGFYERNGGEATREFVERFPAGFELPVVEFTWNPAAVNASAHIGTTPDLIGPLTP</sequence>
<gene>
    <name evidence="4" type="ORF">Pmi06nite_47700</name>
</gene>
<feature type="domain" description="N-acetyltransferase" evidence="3">
    <location>
        <begin position="1"/>
        <end position="181"/>
    </location>
</feature>
<keyword evidence="1" id="KW-0808">Transferase</keyword>
<dbReference type="AlphaFoldDB" id="A0A8J3TQL1"/>
<comment type="caution">
    <text evidence="4">The sequence shown here is derived from an EMBL/GenBank/DDBJ whole genome shotgun (WGS) entry which is preliminary data.</text>
</comment>
<dbReference type="InterPro" id="IPR050832">
    <property type="entry name" value="Bact_Acetyltransf"/>
</dbReference>
<dbReference type="GO" id="GO:0016747">
    <property type="term" value="F:acyltransferase activity, transferring groups other than amino-acyl groups"/>
    <property type="evidence" value="ECO:0007669"/>
    <property type="project" value="InterPro"/>
</dbReference>
<evidence type="ECO:0000259" key="3">
    <source>
        <dbReference type="PROSITE" id="PS51186"/>
    </source>
</evidence>
<evidence type="ECO:0000313" key="4">
    <source>
        <dbReference type="EMBL" id="GII31328.1"/>
    </source>
</evidence>
<dbReference type="Proteomes" id="UP000650628">
    <property type="component" value="Unassembled WGS sequence"/>
</dbReference>
<keyword evidence="5" id="KW-1185">Reference proteome</keyword>
<evidence type="ECO:0000256" key="1">
    <source>
        <dbReference type="ARBA" id="ARBA00022679"/>
    </source>
</evidence>
<proteinExistence type="predicted"/>
<dbReference type="PANTHER" id="PTHR43877:SF1">
    <property type="entry name" value="ACETYLTRANSFERASE"/>
    <property type="match status" value="1"/>
</dbReference>
<name>A0A8J3TQL1_9ACTN</name>
<accession>A0A8J3TQL1</accession>
<dbReference type="EMBL" id="BOOO01000024">
    <property type="protein sequence ID" value="GII31328.1"/>
    <property type="molecule type" value="Genomic_DNA"/>
</dbReference>
<dbReference type="InterPro" id="IPR016181">
    <property type="entry name" value="Acyl_CoA_acyltransferase"/>
</dbReference>
<dbReference type="InterPro" id="IPR000182">
    <property type="entry name" value="GNAT_dom"/>
</dbReference>
<dbReference type="Pfam" id="PF00583">
    <property type="entry name" value="Acetyltransf_1"/>
    <property type="match status" value="1"/>
</dbReference>
<organism evidence="4 5">
    <name type="scientific">Planotetraspora mira</name>
    <dbReference type="NCBI Taxonomy" id="58121"/>
    <lineage>
        <taxon>Bacteria</taxon>
        <taxon>Bacillati</taxon>
        <taxon>Actinomycetota</taxon>
        <taxon>Actinomycetes</taxon>
        <taxon>Streptosporangiales</taxon>
        <taxon>Streptosporangiaceae</taxon>
        <taxon>Planotetraspora</taxon>
    </lineage>
</organism>
<evidence type="ECO:0000313" key="5">
    <source>
        <dbReference type="Proteomes" id="UP000650628"/>
    </source>
</evidence>
<dbReference type="PROSITE" id="PS51186">
    <property type="entry name" value="GNAT"/>
    <property type="match status" value="1"/>
</dbReference>
<protein>
    <submittedName>
        <fullName evidence="4">N-acetyltransferase</fullName>
    </submittedName>
</protein>